<organism evidence="2 3">
    <name type="scientific">Triparma laevis f. longispina</name>
    <dbReference type="NCBI Taxonomy" id="1714387"/>
    <lineage>
        <taxon>Eukaryota</taxon>
        <taxon>Sar</taxon>
        <taxon>Stramenopiles</taxon>
        <taxon>Ochrophyta</taxon>
        <taxon>Bolidophyceae</taxon>
        <taxon>Parmales</taxon>
        <taxon>Triparmaceae</taxon>
        <taxon>Triparma</taxon>
    </lineage>
</organism>
<dbReference type="InterPro" id="IPR026906">
    <property type="entry name" value="LRR_5"/>
</dbReference>
<dbReference type="OrthoDB" id="10264456at2759"/>
<accession>A0A9W7AUN2</accession>
<keyword evidence="3" id="KW-1185">Reference proteome</keyword>
<sequence length="191" mass="21126">MRSSSRLKEQEMGEERTGEDGESQNQGQGHGPIVAPLAPTTKDDFMATDDFKRLLRAYVDVAGLFHTFQPVSKPWQRIVEEETDREFESGVLAFQDGNDVEVGIDDEDPEFWGSLETTRKVVKRVILLINITKFRENACLYSANLVVVDIPEGVEGIGEGAFACCFSLTAVYFPTSLTSIGYLPPSIIATV</sequence>
<name>A0A9W7AUN2_9STRA</name>
<feature type="compositionally biased region" description="Basic and acidic residues" evidence="1">
    <location>
        <begin position="1"/>
        <end position="19"/>
    </location>
</feature>
<dbReference type="Pfam" id="PF13306">
    <property type="entry name" value="LRR_5"/>
    <property type="match status" value="1"/>
</dbReference>
<dbReference type="InterPro" id="IPR032675">
    <property type="entry name" value="LRR_dom_sf"/>
</dbReference>
<feature type="region of interest" description="Disordered" evidence="1">
    <location>
        <begin position="1"/>
        <end position="40"/>
    </location>
</feature>
<evidence type="ECO:0000313" key="3">
    <source>
        <dbReference type="Proteomes" id="UP001165122"/>
    </source>
</evidence>
<dbReference type="EMBL" id="BRXW01000784">
    <property type="protein sequence ID" value="GMH76921.1"/>
    <property type="molecule type" value="Genomic_DNA"/>
</dbReference>
<protein>
    <submittedName>
        <fullName evidence="2">Uncharacterized protein</fullName>
    </submittedName>
</protein>
<dbReference type="Gene3D" id="3.80.10.10">
    <property type="entry name" value="Ribonuclease Inhibitor"/>
    <property type="match status" value="1"/>
</dbReference>
<reference evidence="3" key="1">
    <citation type="journal article" date="2023" name="Commun. Biol.">
        <title>Genome analysis of Parmales, the sister group of diatoms, reveals the evolutionary specialization of diatoms from phago-mixotrophs to photoautotrophs.</title>
        <authorList>
            <person name="Ban H."/>
            <person name="Sato S."/>
            <person name="Yoshikawa S."/>
            <person name="Yamada K."/>
            <person name="Nakamura Y."/>
            <person name="Ichinomiya M."/>
            <person name="Sato N."/>
            <person name="Blanc-Mathieu R."/>
            <person name="Endo H."/>
            <person name="Kuwata A."/>
            <person name="Ogata H."/>
        </authorList>
    </citation>
    <scope>NUCLEOTIDE SEQUENCE [LARGE SCALE GENOMIC DNA]</scope>
    <source>
        <strain evidence="3">NIES 3700</strain>
    </source>
</reference>
<proteinExistence type="predicted"/>
<dbReference type="Proteomes" id="UP001165122">
    <property type="component" value="Unassembled WGS sequence"/>
</dbReference>
<dbReference type="AlphaFoldDB" id="A0A9W7AUN2"/>
<gene>
    <name evidence="2" type="ORF">TrLO_g9979</name>
</gene>
<comment type="caution">
    <text evidence="2">The sequence shown here is derived from an EMBL/GenBank/DDBJ whole genome shotgun (WGS) entry which is preliminary data.</text>
</comment>
<evidence type="ECO:0000313" key="2">
    <source>
        <dbReference type="EMBL" id="GMH76921.1"/>
    </source>
</evidence>
<evidence type="ECO:0000256" key="1">
    <source>
        <dbReference type="SAM" id="MobiDB-lite"/>
    </source>
</evidence>